<evidence type="ECO:0000313" key="2">
    <source>
        <dbReference type="EMBL" id="CDJ67104.1"/>
    </source>
</evidence>
<name>U6MX90_9EIME</name>
<accession>U6MX90</accession>
<gene>
    <name evidence="2" type="ORF">ENH_00030590</name>
</gene>
<dbReference type="AlphaFoldDB" id="U6MX90"/>
<dbReference type="GeneID" id="25473224"/>
<feature type="compositionally biased region" description="Basic and acidic residues" evidence="1">
    <location>
        <begin position="84"/>
        <end position="104"/>
    </location>
</feature>
<sequence length="960" mass="101640">MSSVPSFLRSGAVPRPSNKAADLATLRSSWARLLLAARGGKNTPRTLALSPQTESSVLGSSSSNSSSRNTASSNTVTSNSLSDTSRDASQDTRLFQTEDERLCAEAETCSPETDAADEEQQQQQDAAAAAKAVTVGVSPVSQTCVQNREVLRSGGSLPVLQSGALAGVPSSPESGTCGSPRSLLSAGLTVACLSPRQGRRPSGDAAVAVEDLDACVRLSPAPWAAEEGLEFFSTETLPAPLLPTLPALPGSSSSNSGKSPLSPTSLLFSSSDPRRYIGPLVKSAVISIESLPASMVLPALSKSSSGLDAEFPLGITQQHKAAALLQLHLLPVGMRNMASDSSLKLRQQQSRQPMSCPELQVVQTASSAKKLLSGLVSRTSWRTKEAVSLLTQRKMSGALYALCRCQPPSRPCSRSSLTHGPSKQGAPLFTEEPLQCAAPPVEGCNSQEATPVAGQCRRNMQRLTEKHGSIAACAIMTEQEGCVRPGLGKLRQEMPLGSCFPETVLDIRRLLLSSFQEPTLTIASAPMGGAAEMQKYGNAHIRERLGRYWGLAESRVGFNPPGLDWRTRNVYETAECIVSQPLKLGVGRGISGTGENLCEPSPPLATPQIDLPFRSLVRVAGIPLRPSEEGGNDLMDTEQPSVNVLAFAEIDAGDSLDVLRSHAEAQESLAAQRQLNLADVTAAGASLSGSGVAASGLQVYAKSIQCACSSTMQRALKAAREMTTLQATDEGIVSLRRFQEELMRFSTELESTKLPPEQCPGAKSSRPSSPGELSMGVVVKIEKLAAMSGSRLPVPNIILGSVPEFLLLNDLSCASRYGTSLRCMAGTIRDARRLTARKFTGCISAPFEGGSCASLNSGHCFAMAARFERTQNALKEIARNVQLVAPLLIEGAFTMFNQNTGNGAEASSLKLLQDQHTAATAGGAQVPLDKLMLEQKEALKHLPLELVCHDARHPLPIHRH</sequence>
<feature type="compositionally biased region" description="Polar residues" evidence="1">
    <location>
        <begin position="43"/>
        <end position="54"/>
    </location>
</feature>
<dbReference type="EMBL" id="HG724052">
    <property type="protein sequence ID" value="CDJ67104.1"/>
    <property type="molecule type" value="Genomic_DNA"/>
</dbReference>
<dbReference type="Proteomes" id="UP000030754">
    <property type="component" value="Unassembled WGS sequence"/>
</dbReference>
<evidence type="ECO:0000256" key="1">
    <source>
        <dbReference type="SAM" id="MobiDB-lite"/>
    </source>
</evidence>
<feature type="compositionally biased region" description="Low complexity" evidence="1">
    <location>
        <begin position="55"/>
        <end position="83"/>
    </location>
</feature>
<keyword evidence="3" id="KW-1185">Reference proteome</keyword>
<reference evidence="2" key="1">
    <citation type="submission" date="2013-10" db="EMBL/GenBank/DDBJ databases">
        <title>Genomic analysis of the causative agents of coccidiosis in chickens.</title>
        <authorList>
            <person name="Reid A.J."/>
            <person name="Blake D."/>
            <person name="Billington K."/>
            <person name="Browne H."/>
            <person name="Dunn M."/>
            <person name="Hung S."/>
            <person name="Kawahara F."/>
            <person name="Miranda-Saavedra D."/>
            <person name="Mourier T."/>
            <person name="Nagra H."/>
            <person name="Otto T.D."/>
            <person name="Rawlings N."/>
            <person name="Sanchez A."/>
            <person name="Sanders M."/>
            <person name="Subramaniam C."/>
            <person name="Tay Y."/>
            <person name="Dear P."/>
            <person name="Doerig C."/>
            <person name="Gruber A."/>
            <person name="Parkinson J."/>
            <person name="Shirley M."/>
            <person name="Wan K.L."/>
            <person name="Berriman M."/>
            <person name="Tomley F."/>
            <person name="Pain A."/>
        </authorList>
    </citation>
    <scope>NUCLEOTIDE SEQUENCE [LARGE SCALE GENOMIC DNA]</scope>
    <source>
        <strain evidence="2">Houghton</strain>
    </source>
</reference>
<evidence type="ECO:0000313" key="3">
    <source>
        <dbReference type="Proteomes" id="UP000030754"/>
    </source>
</evidence>
<feature type="region of interest" description="Disordered" evidence="1">
    <location>
        <begin position="749"/>
        <end position="771"/>
    </location>
</feature>
<reference evidence="2" key="2">
    <citation type="submission" date="2013-10" db="EMBL/GenBank/DDBJ databases">
        <authorList>
            <person name="Aslett M."/>
        </authorList>
    </citation>
    <scope>NUCLEOTIDE SEQUENCE [LARGE SCALE GENOMIC DNA]</scope>
    <source>
        <strain evidence="2">Houghton</strain>
    </source>
</reference>
<proteinExistence type="predicted"/>
<feature type="region of interest" description="Disordered" evidence="1">
    <location>
        <begin position="40"/>
        <end position="127"/>
    </location>
</feature>
<protein>
    <submittedName>
        <fullName evidence="2">Uncharacterized protein</fullName>
    </submittedName>
</protein>
<organism evidence="2 3">
    <name type="scientific">Eimeria necatrix</name>
    <dbReference type="NCBI Taxonomy" id="51315"/>
    <lineage>
        <taxon>Eukaryota</taxon>
        <taxon>Sar</taxon>
        <taxon>Alveolata</taxon>
        <taxon>Apicomplexa</taxon>
        <taxon>Conoidasida</taxon>
        <taxon>Coccidia</taxon>
        <taxon>Eucoccidiorida</taxon>
        <taxon>Eimeriorina</taxon>
        <taxon>Eimeriidae</taxon>
        <taxon>Eimeria</taxon>
    </lineage>
</organism>
<dbReference type="VEuPathDB" id="ToxoDB:ENH_00030590"/>
<dbReference type="RefSeq" id="XP_013435571.1">
    <property type="nucleotide sequence ID" value="XM_013580117.1"/>
</dbReference>
<dbReference type="OrthoDB" id="10362734at2759"/>